<evidence type="ECO:0000313" key="2">
    <source>
        <dbReference type="EMBL" id="RID50765.1"/>
    </source>
</evidence>
<dbReference type="PANTHER" id="PTHR48435">
    <property type="entry name" value="POLYPROTEIN"/>
    <property type="match status" value="1"/>
</dbReference>
<evidence type="ECO:0000313" key="3">
    <source>
        <dbReference type="Proteomes" id="UP000264353"/>
    </source>
</evidence>
<dbReference type="EMBL" id="CM010635">
    <property type="protein sequence ID" value="RID50765.1"/>
    <property type="molecule type" value="Genomic_DNA"/>
</dbReference>
<dbReference type="InterPro" id="IPR053098">
    <property type="entry name" value="Petuviruses_polyprotein"/>
</dbReference>
<feature type="compositionally biased region" description="Basic and acidic residues" evidence="1">
    <location>
        <begin position="123"/>
        <end position="134"/>
    </location>
</feature>
<organism evidence="2 3">
    <name type="scientific">Brassica campestris</name>
    <name type="common">Field mustard</name>
    <dbReference type="NCBI Taxonomy" id="3711"/>
    <lineage>
        <taxon>Eukaryota</taxon>
        <taxon>Viridiplantae</taxon>
        <taxon>Streptophyta</taxon>
        <taxon>Embryophyta</taxon>
        <taxon>Tracheophyta</taxon>
        <taxon>Spermatophyta</taxon>
        <taxon>Magnoliopsida</taxon>
        <taxon>eudicotyledons</taxon>
        <taxon>Gunneridae</taxon>
        <taxon>Pentapetalae</taxon>
        <taxon>rosids</taxon>
        <taxon>malvids</taxon>
        <taxon>Brassicales</taxon>
        <taxon>Brassicaceae</taxon>
        <taxon>Brassiceae</taxon>
        <taxon>Brassica</taxon>
    </lineage>
</organism>
<gene>
    <name evidence="2" type="ORF">BRARA_H01472</name>
</gene>
<protein>
    <submittedName>
        <fullName evidence="2">Uncharacterized protein</fullName>
    </submittedName>
</protein>
<dbReference type="PANTHER" id="PTHR48435:SF1">
    <property type="entry name" value="POLYPROTEIN"/>
    <property type="match status" value="1"/>
</dbReference>
<evidence type="ECO:0000256" key="1">
    <source>
        <dbReference type="SAM" id="MobiDB-lite"/>
    </source>
</evidence>
<reference evidence="2 3" key="1">
    <citation type="submission" date="2018-06" db="EMBL/GenBank/DDBJ databases">
        <title>WGS assembly of Brassica rapa FPsc.</title>
        <authorList>
            <person name="Bowman J."/>
            <person name="Kohchi T."/>
            <person name="Yamato K."/>
            <person name="Jenkins J."/>
            <person name="Shu S."/>
            <person name="Ishizaki K."/>
            <person name="Yamaoka S."/>
            <person name="Nishihama R."/>
            <person name="Nakamura Y."/>
            <person name="Berger F."/>
            <person name="Adam C."/>
            <person name="Aki S."/>
            <person name="Althoff F."/>
            <person name="Araki T."/>
            <person name="Arteaga-Vazquez M."/>
            <person name="Balasubrmanian S."/>
            <person name="Bauer D."/>
            <person name="Boehm C."/>
            <person name="Briginshaw L."/>
            <person name="Caballero-Perez J."/>
            <person name="Catarino B."/>
            <person name="Chen F."/>
            <person name="Chiyoda S."/>
            <person name="Chovatia M."/>
            <person name="Davies K."/>
            <person name="Delmans M."/>
            <person name="Demura T."/>
            <person name="Dierschke T."/>
            <person name="Dolan L."/>
            <person name="Dorantes-Acosta A."/>
            <person name="Eklund D."/>
            <person name="Florent S."/>
            <person name="Flores-Sandoval E."/>
            <person name="Fujiyama A."/>
            <person name="Fukuzawa H."/>
            <person name="Galik B."/>
            <person name="Grimanelli D."/>
            <person name="Grimwood J."/>
            <person name="Grossniklaus U."/>
            <person name="Hamada T."/>
            <person name="Haseloff J."/>
            <person name="Hetherington A."/>
            <person name="Higo A."/>
            <person name="Hirakawa Y."/>
            <person name="Hundley H."/>
            <person name="Ikeda Y."/>
            <person name="Inoue K."/>
            <person name="Inoue S."/>
            <person name="Ishida S."/>
            <person name="Jia Q."/>
            <person name="Kakita M."/>
            <person name="Kanazawa T."/>
            <person name="Kawai Y."/>
            <person name="Kawashima T."/>
            <person name="Kennedy M."/>
            <person name="Kinose K."/>
            <person name="Kinoshita T."/>
            <person name="Kohara Y."/>
            <person name="Koide E."/>
            <person name="Komatsu K."/>
            <person name="Kopischke S."/>
            <person name="Kubo M."/>
            <person name="Kyozuka J."/>
            <person name="Lagercrantz U."/>
            <person name="Lin S."/>
            <person name="Lindquist E."/>
            <person name="Lipzen A."/>
            <person name="Lu C."/>
            <person name="Luna E."/>
            <person name="Martienssen R."/>
            <person name="Minamino N."/>
            <person name="Mizutani M."/>
            <person name="Mizutani M."/>
            <person name="Mochizuki N."/>
            <person name="Monte I."/>
            <person name="Mosher R."/>
            <person name="Nagasaki H."/>
            <person name="Nakagami H."/>
            <person name="Naramoto S."/>
            <person name="Nishitani K."/>
            <person name="Ohtani M."/>
            <person name="Okamoto T."/>
            <person name="Okumura M."/>
            <person name="Phillips J."/>
            <person name="Pollak B."/>
            <person name="Reinders A."/>
            <person name="Roevekamp M."/>
            <person name="Sano R."/>
            <person name="Sawa S."/>
            <person name="Schmid M."/>
            <person name="Shirakawa M."/>
            <person name="Solano R."/>
            <person name="Spunde A."/>
            <person name="Suetsugu N."/>
            <person name="Sugano S."/>
            <person name="Sugiyama A."/>
            <person name="Sun R."/>
            <person name="Suzuki Y."/>
            <person name="Takenaka M."/>
            <person name="Takezawa D."/>
            <person name="Tomogane H."/>
            <person name="Tsuzuki M."/>
            <person name="Ueda T."/>
            <person name="Umeda M."/>
            <person name="Ward J."/>
            <person name="Watanabe Y."/>
            <person name="Yazaki K."/>
            <person name="Yokoyama R."/>
            <person name="Yoshitake Y."/>
            <person name="Yotsui I."/>
            <person name="Zachgo S."/>
            <person name="Schmutz J."/>
        </authorList>
    </citation>
    <scope>NUCLEOTIDE SEQUENCE [LARGE SCALE GENOMIC DNA]</scope>
    <source>
        <strain evidence="3">cv. B-3</strain>
    </source>
</reference>
<sequence length="178" mass="20629">TKDALLIQQESQHSPSCIHIPRQIPRNKLKIHESSMPIKTVDSSILKRKDRTVEIAFKQLDDEKPRPSAFCSEINTISPLYAFSDLTGHKFFDVCDCDQCQIDSDEEETAKRKSSRSKSSQQKLKERYESRDPEPLDISRTNILPHVFEQNSVRHSWKINNPNIKTLNGQRRKSVQLK</sequence>
<name>A0A397YBC5_BRACM</name>
<feature type="non-terminal residue" evidence="2">
    <location>
        <position position="1"/>
    </location>
</feature>
<dbReference type="AlphaFoldDB" id="A0A397YBC5"/>
<dbReference type="Proteomes" id="UP000264353">
    <property type="component" value="Chromosome A8"/>
</dbReference>
<feature type="region of interest" description="Disordered" evidence="1">
    <location>
        <begin position="106"/>
        <end position="142"/>
    </location>
</feature>
<accession>A0A397YBC5</accession>
<proteinExistence type="predicted"/>